<protein>
    <submittedName>
        <fullName evidence="1">Uncharacterized protein</fullName>
    </submittedName>
</protein>
<name>A0A3D9YZ33_9HYPH</name>
<evidence type="ECO:0000313" key="2">
    <source>
        <dbReference type="Proteomes" id="UP000256900"/>
    </source>
</evidence>
<dbReference type="AlphaFoldDB" id="A0A3D9YZ33"/>
<dbReference type="Proteomes" id="UP000256900">
    <property type="component" value="Unassembled WGS sequence"/>
</dbReference>
<gene>
    <name evidence="1" type="ORF">DES32_1664</name>
</gene>
<comment type="caution">
    <text evidence="1">The sequence shown here is derived from an EMBL/GenBank/DDBJ whole genome shotgun (WGS) entry which is preliminary data.</text>
</comment>
<sequence length="68" mass="7997">MATRSERLAEFEADKEPSATEDVELLCEDHRGTYTLPFPCRRVGREWCNQTTGQIIEAEILGWRLWQR</sequence>
<organism evidence="1 2">
    <name type="scientific">Methylovirgula ligni</name>
    <dbReference type="NCBI Taxonomy" id="569860"/>
    <lineage>
        <taxon>Bacteria</taxon>
        <taxon>Pseudomonadati</taxon>
        <taxon>Pseudomonadota</taxon>
        <taxon>Alphaproteobacteria</taxon>
        <taxon>Hyphomicrobiales</taxon>
        <taxon>Beijerinckiaceae</taxon>
        <taxon>Methylovirgula</taxon>
    </lineage>
</organism>
<evidence type="ECO:0000313" key="1">
    <source>
        <dbReference type="EMBL" id="REF88023.1"/>
    </source>
</evidence>
<keyword evidence="2" id="KW-1185">Reference proteome</keyword>
<dbReference type="OrthoDB" id="8243867at2"/>
<dbReference type="EMBL" id="QUMO01000002">
    <property type="protein sequence ID" value="REF88023.1"/>
    <property type="molecule type" value="Genomic_DNA"/>
</dbReference>
<accession>A0A3D9YZ33</accession>
<proteinExistence type="predicted"/>
<reference evidence="1 2" key="1">
    <citation type="submission" date="2018-08" db="EMBL/GenBank/DDBJ databases">
        <title>Genomic Encyclopedia of Type Strains, Phase IV (KMG-IV): sequencing the most valuable type-strain genomes for metagenomic binning, comparative biology and taxonomic classification.</title>
        <authorList>
            <person name="Goeker M."/>
        </authorList>
    </citation>
    <scope>NUCLEOTIDE SEQUENCE [LARGE SCALE GENOMIC DNA]</scope>
    <source>
        <strain evidence="1 2">BW863</strain>
    </source>
</reference>